<comment type="cofactor">
    <cofactor evidence="4 6">
        <name>pyridoxal 5'-phosphate</name>
        <dbReference type="ChEBI" id="CHEBI:597326"/>
    </cofactor>
</comment>
<comment type="pathway">
    <text evidence="4 6">Amino-acid degradation; L-kynurenine degradation; L-alanine and anthranilate from L-kynurenine: step 1/1.</text>
</comment>
<comment type="caution">
    <text evidence="4">Lacks conserved residue(s) required for the propagation of feature annotation.</text>
</comment>
<dbReference type="RefSeq" id="WP_084444930.1">
    <property type="nucleotide sequence ID" value="NZ_FWWW01000064.1"/>
</dbReference>
<feature type="binding site" evidence="4">
    <location>
        <position position="108"/>
    </location>
    <ligand>
        <name>pyridoxal 5'-phosphate</name>
        <dbReference type="ChEBI" id="CHEBI:597326"/>
    </ligand>
</feature>
<dbReference type="PANTHER" id="PTHR14084">
    <property type="entry name" value="KYNURENINASE"/>
    <property type="match status" value="1"/>
</dbReference>
<protein>
    <recommendedName>
        <fullName evidence="4 5">Kynureninase</fullName>
        <ecNumber evidence="4 5">3.7.1.3</ecNumber>
    </recommendedName>
    <alternativeName>
        <fullName evidence="4">L-kynurenine hydrolase</fullName>
    </alternativeName>
</protein>
<name>A0A1W1VJK3_9BACT</name>
<feature type="binding site" evidence="4">
    <location>
        <position position="246"/>
    </location>
    <ligand>
        <name>pyridoxal 5'-phosphate</name>
        <dbReference type="ChEBI" id="CHEBI:597326"/>
    </ligand>
</feature>
<dbReference type="EMBL" id="FWWW01000064">
    <property type="protein sequence ID" value="SMB93555.1"/>
    <property type="molecule type" value="Genomic_DNA"/>
</dbReference>
<dbReference type="UniPathway" id="UPA00334">
    <property type="reaction ID" value="UER00455"/>
</dbReference>
<keyword evidence="1 4" id="KW-0662">Pyridine nucleotide biosynthesis</keyword>
<dbReference type="InterPro" id="IPR015422">
    <property type="entry name" value="PyrdxlP-dep_Trfase_small"/>
</dbReference>
<dbReference type="EC" id="3.7.1.3" evidence="4 5"/>
<comment type="similarity">
    <text evidence="4 6">Belongs to the kynureninase family.</text>
</comment>
<feature type="binding site" evidence="4">
    <location>
        <position position="277"/>
    </location>
    <ligand>
        <name>pyridoxal 5'-phosphate</name>
        <dbReference type="ChEBI" id="CHEBI:597326"/>
    </ligand>
</feature>
<dbReference type="Gene3D" id="3.40.640.10">
    <property type="entry name" value="Type I PLP-dependent aspartate aminotransferase-like (Major domain)"/>
    <property type="match status" value="1"/>
</dbReference>
<organism evidence="7 8">
    <name type="scientific">Hymenobacter roseosalivarius DSM 11622</name>
    <dbReference type="NCBI Taxonomy" id="645990"/>
    <lineage>
        <taxon>Bacteria</taxon>
        <taxon>Pseudomonadati</taxon>
        <taxon>Bacteroidota</taxon>
        <taxon>Cytophagia</taxon>
        <taxon>Cytophagales</taxon>
        <taxon>Hymenobacteraceae</taxon>
        <taxon>Hymenobacter</taxon>
    </lineage>
</organism>
<dbReference type="GO" id="GO:0097053">
    <property type="term" value="P:L-kynurenine catabolic process"/>
    <property type="evidence" value="ECO:0007669"/>
    <property type="project" value="UniProtKB-UniRule"/>
</dbReference>
<dbReference type="InterPro" id="IPR015424">
    <property type="entry name" value="PyrdxlP-dep_Trfase"/>
</dbReference>
<sequence>MMTTFHATPEFAATLDAQDPLRRFREQFHIPPTPDGGESIYFCGNSLGLQPRTVRAAIEQELESWAQQAVEGHFHGVSPWISYHETMADATARLVGANPLEVIVMNNLTTNLHLLLISFYRPTATRYKVLMEGGAFPSDQYAVESQVKLHGYAPDDAIVELVPRPGEHTLRTEDIEAKIQEIGEELALVLLGGINYYTGQAFDMQAITKSGHAVGATVGFDLAHAAGNLVLHLHDWDVDFACWCSYKYLNSGPGGVSGAFVHERFANRPDLPRLAGWWGHDASERFQMKKGFKPMTGAAGWQLANGQIIALAMHRAALALVDEAGGIAALRRKSEQLTAYLEFILRGLNLPPSILEIITPSEPQARGCQLSLLVHKDGRGLFDYLSEAGVIGDWREPNVIRLAPVPLYNTFGEVQRVGELMAAWAERVR</sequence>
<dbReference type="GO" id="GO:0030170">
    <property type="term" value="F:pyridoxal phosphate binding"/>
    <property type="evidence" value="ECO:0007669"/>
    <property type="project" value="UniProtKB-UniRule"/>
</dbReference>
<dbReference type="Proteomes" id="UP000192266">
    <property type="component" value="Unassembled WGS sequence"/>
</dbReference>
<evidence type="ECO:0000313" key="7">
    <source>
        <dbReference type="EMBL" id="SMB93555.1"/>
    </source>
</evidence>
<comment type="function">
    <text evidence="4 6">Catalyzes the cleavage of L-kynurenine (L-Kyn) and L-3-hydroxykynurenine (L-3OHKyn) into anthranilic acid (AA) and 3-hydroxyanthranilic acid (3-OHAA), respectively.</text>
</comment>
<feature type="binding site" evidence="4">
    <location>
        <begin position="136"/>
        <end position="139"/>
    </location>
    <ligand>
        <name>pyridoxal 5'-phosphate</name>
        <dbReference type="ChEBI" id="CHEBI:597326"/>
    </ligand>
</feature>
<dbReference type="InterPro" id="IPR010111">
    <property type="entry name" value="Kynureninase"/>
</dbReference>
<keyword evidence="3 4" id="KW-0663">Pyridoxal phosphate</keyword>
<dbReference type="GO" id="GO:0043420">
    <property type="term" value="P:anthranilate metabolic process"/>
    <property type="evidence" value="ECO:0007669"/>
    <property type="project" value="TreeGrafter"/>
</dbReference>
<dbReference type="GO" id="GO:0019805">
    <property type="term" value="P:quinolinate biosynthetic process"/>
    <property type="evidence" value="ECO:0007669"/>
    <property type="project" value="UniProtKB-UniRule"/>
</dbReference>
<dbReference type="NCBIfam" id="TIGR01814">
    <property type="entry name" value="kynureninase"/>
    <property type="match status" value="1"/>
</dbReference>
<feature type="binding site" evidence="4">
    <location>
        <position position="305"/>
    </location>
    <ligand>
        <name>pyridoxal 5'-phosphate</name>
        <dbReference type="ChEBI" id="CHEBI:597326"/>
    </ligand>
</feature>
<accession>A0A1W1VJK3</accession>
<comment type="catalytic activity">
    <reaction evidence="6">
        <text>3-hydroxy-L-kynurenine + H2O = 3-hydroxyanthranilate + L-alanine + H(+)</text>
        <dbReference type="Rhea" id="RHEA:25143"/>
        <dbReference type="ChEBI" id="CHEBI:15377"/>
        <dbReference type="ChEBI" id="CHEBI:15378"/>
        <dbReference type="ChEBI" id="CHEBI:36559"/>
        <dbReference type="ChEBI" id="CHEBI:57972"/>
        <dbReference type="ChEBI" id="CHEBI:58125"/>
        <dbReference type="EC" id="3.7.1.3"/>
    </reaction>
</comment>
<reference evidence="7 8" key="1">
    <citation type="submission" date="2017-04" db="EMBL/GenBank/DDBJ databases">
        <authorList>
            <person name="Afonso C.L."/>
            <person name="Miller P.J."/>
            <person name="Scott M.A."/>
            <person name="Spackman E."/>
            <person name="Goraichik I."/>
            <person name="Dimitrov K.M."/>
            <person name="Suarez D.L."/>
            <person name="Swayne D.E."/>
        </authorList>
    </citation>
    <scope>NUCLEOTIDE SEQUENCE [LARGE SCALE GENOMIC DNA]</scope>
    <source>
        <strain evidence="7 8">DSM 11622</strain>
    </source>
</reference>
<dbReference type="GO" id="GO:0009435">
    <property type="term" value="P:NAD+ biosynthetic process"/>
    <property type="evidence" value="ECO:0007669"/>
    <property type="project" value="UniProtKB-UniRule"/>
</dbReference>
<evidence type="ECO:0000256" key="3">
    <source>
        <dbReference type="ARBA" id="ARBA00022898"/>
    </source>
</evidence>
<feature type="binding site" evidence="4">
    <location>
        <position position="109"/>
    </location>
    <ligand>
        <name>pyridoxal 5'-phosphate</name>
        <dbReference type="ChEBI" id="CHEBI:597326"/>
    </ligand>
</feature>
<keyword evidence="8" id="KW-1185">Reference proteome</keyword>
<comment type="pathway">
    <text evidence="4 6">Cofactor biosynthesis; NAD(+) biosynthesis; quinolinate from L-kynurenine: step 2/3.</text>
</comment>
<dbReference type="AlphaFoldDB" id="A0A1W1VJK3"/>
<dbReference type="FunFam" id="3.40.640.10:FF:000031">
    <property type="entry name" value="Kynureninase"/>
    <property type="match status" value="1"/>
</dbReference>
<feature type="binding site" evidence="4">
    <location>
        <position position="224"/>
    </location>
    <ligand>
        <name>pyridoxal 5'-phosphate</name>
        <dbReference type="ChEBI" id="CHEBI:597326"/>
    </ligand>
</feature>
<dbReference type="STRING" id="645990.SAMN00120144_2657"/>
<comment type="subunit">
    <text evidence="4 6">Homodimer.</text>
</comment>
<dbReference type="PANTHER" id="PTHR14084:SF0">
    <property type="entry name" value="KYNURENINASE"/>
    <property type="match status" value="1"/>
</dbReference>
<dbReference type="Pfam" id="PF22580">
    <property type="entry name" value="KYNU_C"/>
    <property type="match status" value="1"/>
</dbReference>
<evidence type="ECO:0000256" key="5">
    <source>
        <dbReference type="NCBIfam" id="TIGR01814"/>
    </source>
</evidence>
<dbReference type="PIRSF" id="PIRSF038800">
    <property type="entry name" value="KYNU"/>
    <property type="match status" value="1"/>
</dbReference>
<evidence type="ECO:0000256" key="1">
    <source>
        <dbReference type="ARBA" id="ARBA00022642"/>
    </source>
</evidence>
<dbReference type="HAMAP" id="MF_01970">
    <property type="entry name" value="Kynureninase"/>
    <property type="match status" value="1"/>
</dbReference>
<feature type="binding site" evidence="4">
    <location>
        <position position="221"/>
    </location>
    <ligand>
        <name>pyridoxal 5'-phosphate</name>
        <dbReference type="ChEBI" id="CHEBI:597326"/>
    </ligand>
</feature>
<dbReference type="InterPro" id="IPR015421">
    <property type="entry name" value="PyrdxlP-dep_Trfase_major"/>
</dbReference>
<evidence type="ECO:0000256" key="6">
    <source>
        <dbReference type="PIRNR" id="PIRNR038800"/>
    </source>
</evidence>
<evidence type="ECO:0000256" key="4">
    <source>
        <dbReference type="HAMAP-Rule" id="MF_01970"/>
    </source>
</evidence>
<evidence type="ECO:0000313" key="8">
    <source>
        <dbReference type="Proteomes" id="UP000192266"/>
    </source>
</evidence>
<feature type="modified residue" description="N6-(pyridoxal phosphate)lysine" evidence="4">
    <location>
        <position position="247"/>
    </location>
</feature>
<keyword evidence="2 4" id="KW-0378">Hydrolase</keyword>
<dbReference type="GO" id="GO:0019441">
    <property type="term" value="P:L-tryptophan catabolic process to kynurenine"/>
    <property type="evidence" value="ECO:0007669"/>
    <property type="project" value="TreeGrafter"/>
</dbReference>
<dbReference type="GO" id="GO:0005737">
    <property type="term" value="C:cytoplasm"/>
    <property type="evidence" value="ECO:0007669"/>
    <property type="project" value="UniProtKB-UniRule"/>
</dbReference>
<dbReference type="SUPFAM" id="SSF53383">
    <property type="entry name" value="PLP-dependent transferases"/>
    <property type="match status" value="1"/>
</dbReference>
<comment type="catalytic activity">
    <reaction evidence="4 6">
        <text>L-kynurenine + H2O = anthranilate + L-alanine + H(+)</text>
        <dbReference type="Rhea" id="RHEA:16813"/>
        <dbReference type="ChEBI" id="CHEBI:15377"/>
        <dbReference type="ChEBI" id="CHEBI:15378"/>
        <dbReference type="ChEBI" id="CHEBI:16567"/>
        <dbReference type="ChEBI" id="CHEBI:57959"/>
        <dbReference type="ChEBI" id="CHEBI:57972"/>
        <dbReference type="EC" id="3.7.1.3"/>
    </reaction>
</comment>
<proteinExistence type="inferred from homology"/>
<gene>
    <name evidence="4" type="primary">kynU</name>
    <name evidence="7" type="ORF">SAMN00120144_2657</name>
</gene>
<dbReference type="GO" id="GO:0030429">
    <property type="term" value="F:kynureninase activity"/>
    <property type="evidence" value="ECO:0007669"/>
    <property type="project" value="UniProtKB-UniRule"/>
</dbReference>
<dbReference type="UniPathway" id="UPA00253">
    <property type="reaction ID" value="UER00329"/>
</dbReference>
<dbReference type="Gene3D" id="3.90.1150.10">
    <property type="entry name" value="Aspartate Aminotransferase, domain 1"/>
    <property type="match status" value="1"/>
</dbReference>
<evidence type="ECO:0000256" key="2">
    <source>
        <dbReference type="ARBA" id="ARBA00022801"/>
    </source>
</evidence>